<gene>
    <name evidence="3" type="ORF">BN11_1960007</name>
</gene>
<protein>
    <submittedName>
        <fullName evidence="3">Putative membrane protein</fullName>
    </submittedName>
</protein>
<dbReference type="STRING" id="1193182.BN11_1960007"/>
<dbReference type="EMBL" id="CAJA01000108">
    <property type="protein sequence ID" value="CCH72759.1"/>
    <property type="molecule type" value="Genomic_DNA"/>
</dbReference>
<feature type="transmembrane region" description="Helical" evidence="1">
    <location>
        <begin position="21"/>
        <end position="43"/>
    </location>
</feature>
<keyword evidence="1" id="KW-0812">Transmembrane</keyword>
<dbReference type="OrthoDB" id="4869119at2"/>
<name>W6K2V5_9MICO</name>
<evidence type="ECO:0000256" key="1">
    <source>
        <dbReference type="SAM" id="Phobius"/>
    </source>
</evidence>
<dbReference type="AlphaFoldDB" id="W6K2V5"/>
<dbReference type="Proteomes" id="UP000035763">
    <property type="component" value="Unassembled WGS sequence"/>
</dbReference>
<sequence>MSRLRLRPLGRSDRGSEALEAAIGVPAFLLFIALIIAGGRLAIADQAVQAAAAEAARSASISRTQGQAHGSAVSGATSSLANQKLQCTSKSVSVDTGGFAAPVGTPASVTATVTCVVNLSDVAIPGLPGTRTITATMSSPLDTYRER</sequence>
<organism evidence="3 4">
    <name type="scientific">Nostocoides australiense Ben110</name>
    <dbReference type="NCBI Taxonomy" id="1193182"/>
    <lineage>
        <taxon>Bacteria</taxon>
        <taxon>Bacillati</taxon>
        <taxon>Actinomycetota</taxon>
        <taxon>Actinomycetes</taxon>
        <taxon>Micrococcales</taxon>
        <taxon>Intrasporangiaceae</taxon>
        <taxon>Nostocoides</taxon>
    </lineage>
</organism>
<feature type="domain" description="TadE-like" evidence="2">
    <location>
        <begin position="15"/>
        <end position="57"/>
    </location>
</feature>
<comment type="caution">
    <text evidence="3">The sequence shown here is derived from an EMBL/GenBank/DDBJ whole genome shotgun (WGS) entry which is preliminary data.</text>
</comment>
<dbReference type="RefSeq" id="WP_048698255.1">
    <property type="nucleotide sequence ID" value="NZ_HG764815.1"/>
</dbReference>
<keyword evidence="4" id="KW-1185">Reference proteome</keyword>
<evidence type="ECO:0000313" key="4">
    <source>
        <dbReference type="Proteomes" id="UP000035763"/>
    </source>
</evidence>
<reference evidence="3 4" key="1">
    <citation type="journal article" date="2013" name="ISME J.">
        <title>A metabolic model for members of the genus Tetrasphaera involved in enhanced biological phosphorus removal.</title>
        <authorList>
            <person name="Kristiansen R."/>
            <person name="Nguyen H.T.T."/>
            <person name="Saunders A.M."/>
            <person name="Nielsen J.L."/>
            <person name="Wimmer R."/>
            <person name="Le V.Q."/>
            <person name="McIlroy S.J."/>
            <person name="Petrovski S."/>
            <person name="Seviour R.J."/>
            <person name="Calteau A."/>
            <person name="Nielsen K.L."/>
            <person name="Nielsen P.H."/>
        </authorList>
    </citation>
    <scope>NUCLEOTIDE SEQUENCE [LARGE SCALE GENOMIC DNA]</scope>
    <source>
        <strain evidence="3 4">Ben110</strain>
    </source>
</reference>
<evidence type="ECO:0000259" key="2">
    <source>
        <dbReference type="Pfam" id="PF07811"/>
    </source>
</evidence>
<keyword evidence="1" id="KW-0472">Membrane</keyword>
<dbReference type="Pfam" id="PF07811">
    <property type="entry name" value="TadE"/>
    <property type="match status" value="1"/>
</dbReference>
<proteinExistence type="predicted"/>
<dbReference type="InterPro" id="IPR012495">
    <property type="entry name" value="TadE-like_dom"/>
</dbReference>
<evidence type="ECO:0000313" key="3">
    <source>
        <dbReference type="EMBL" id="CCH72759.1"/>
    </source>
</evidence>
<keyword evidence="1" id="KW-1133">Transmembrane helix</keyword>
<accession>W6K2V5</accession>